<proteinExistence type="predicted"/>
<dbReference type="EMBL" id="JAUUTP010000010">
    <property type="protein sequence ID" value="MDP1419061.1"/>
    <property type="molecule type" value="Genomic_DNA"/>
</dbReference>
<reference evidence="1" key="1">
    <citation type="submission" date="2023-07" db="EMBL/GenBank/DDBJ databases">
        <title>Murine gut Bacillus species.</title>
        <authorList>
            <person name="Gutman E."/>
            <person name="Hashuel R."/>
            <person name="Litvak Y."/>
        </authorList>
    </citation>
    <scope>NUCLEOTIDE SEQUENCE</scope>
    <source>
        <strain evidence="1">RU283</strain>
    </source>
</reference>
<dbReference type="AlphaFoldDB" id="A0AA90P075"/>
<dbReference type="RefSeq" id="WP_305160354.1">
    <property type="nucleotide sequence ID" value="NZ_JAUUTP010000010.1"/>
</dbReference>
<comment type="caution">
    <text evidence="1">The sequence shown here is derived from an EMBL/GenBank/DDBJ whole genome shotgun (WGS) entry which is preliminary data.</text>
</comment>
<sequence>MAVARYFMMAANGNDPIALDGGPLVLAGVLTIQLDFRSALSKGKAKKYRRIRGDYWVGQVQIPKKTTLVLLIAIPYKLV</sequence>
<evidence type="ECO:0000313" key="2">
    <source>
        <dbReference type="Proteomes" id="UP001178277"/>
    </source>
</evidence>
<evidence type="ECO:0000313" key="1">
    <source>
        <dbReference type="EMBL" id="MDP1419061.1"/>
    </source>
</evidence>
<organism evidence="1 2">
    <name type="scientific">Peribacillus simplex</name>
    <dbReference type="NCBI Taxonomy" id="1478"/>
    <lineage>
        <taxon>Bacteria</taxon>
        <taxon>Bacillati</taxon>
        <taxon>Bacillota</taxon>
        <taxon>Bacilli</taxon>
        <taxon>Bacillales</taxon>
        <taxon>Bacillaceae</taxon>
        <taxon>Peribacillus</taxon>
    </lineage>
</organism>
<name>A0AA90P075_9BACI</name>
<accession>A0AA90P075</accession>
<protein>
    <submittedName>
        <fullName evidence="1">Uncharacterized protein</fullName>
    </submittedName>
</protein>
<gene>
    <name evidence="1" type="ORF">Q8G35_11615</name>
</gene>
<dbReference type="Proteomes" id="UP001178277">
    <property type="component" value="Unassembled WGS sequence"/>
</dbReference>